<feature type="region of interest" description="Disordered" evidence="1">
    <location>
        <begin position="1"/>
        <end position="102"/>
    </location>
</feature>
<organism evidence="3 4">
    <name type="scientific">Umbelopsis ramanniana AG</name>
    <dbReference type="NCBI Taxonomy" id="1314678"/>
    <lineage>
        <taxon>Eukaryota</taxon>
        <taxon>Fungi</taxon>
        <taxon>Fungi incertae sedis</taxon>
        <taxon>Mucoromycota</taxon>
        <taxon>Mucoromycotina</taxon>
        <taxon>Umbelopsidomycetes</taxon>
        <taxon>Umbelopsidales</taxon>
        <taxon>Umbelopsidaceae</taxon>
        <taxon>Umbelopsis</taxon>
    </lineage>
</organism>
<name>A0AAD5EI56_UMBRA</name>
<dbReference type="PANTHER" id="PTHR23308">
    <property type="entry name" value="NUCLEAR INHIBITOR OF PROTEIN PHOSPHATASE-1"/>
    <property type="match status" value="1"/>
</dbReference>
<sequence length="264" mass="30703">MPRSPSPSARRRNSRSPDRYRRSSDNYPRRDRQYNSRSRSRSPYARSPRSRSPQRRNASRSRSRSRERQRRPAQNKNRSSGGPKKYEWGKPEDNKVEEEPEVPVKKAEANFGLSGKLAAETNTYKGVELKYVEPAEAREPTKKWRLYVFKGDKQIDVLHIHRKSAYLFGRDRVVADIPVDHPSCSKQHAVLQFRSVNEKNETNGQVRRVVKPFIIDLESTNGTHLNGDRIPDTRYIELKLSDVLKFGDSTREYVLLHEEASKTL</sequence>
<accession>A0AAD5EI56</accession>
<dbReference type="InterPro" id="IPR000253">
    <property type="entry name" value="FHA_dom"/>
</dbReference>
<dbReference type="EMBL" id="MU620893">
    <property type="protein sequence ID" value="KAI8584316.1"/>
    <property type="molecule type" value="Genomic_DNA"/>
</dbReference>
<protein>
    <recommendedName>
        <fullName evidence="2">FHA domain-containing protein</fullName>
    </recommendedName>
</protein>
<dbReference type="Proteomes" id="UP001206595">
    <property type="component" value="Unassembled WGS sequence"/>
</dbReference>
<feature type="compositionally biased region" description="Basic and acidic residues" evidence="1">
    <location>
        <begin position="15"/>
        <end position="34"/>
    </location>
</feature>
<dbReference type="PROSITE" id="PS50006">
    <property type="entry name" value="FHA_DOMAIN"/>
    <property type="match status" value="1"/>
</dbReference>
<dbReference type="Gene3D" id="2.60.200.20">
    <property type="match status" value="1"/>
</dbReference>
<dbReference type="FunFam" id="2.60.200.20:FF:000038">
    <property type="entry name" value="FHA domain-containing protein SNIP1"/>
    <property type="match status" value="1"/>
</dbReference>
<dbReference type="GeneID" id="75910684"/>
<dbReference type="SUPFAM" id="SSF49879">
    <property type="entry name" value="SMAD/FHA domain"/>
    <property type="match status" value="1"/>
</dbReference>
<dbReference type="Pfam" id="PF00498">
    <property type="entry name" value="FHA"/>
    <property type="match status" value="1"/>
</dbReference>
<feature type="compositionally biased region" description="Low complexity" evidence="1">
    <location>
        <begin position="35"/>
        <end position="47"/>
    </location>
</feature>
<reference evidence="3" key="2">
    <citation type="journal article" date="2022" name="Proc. Natl. Acad. Sci. U.S.A.">
        <title>Diploid-dominant life cycles characterize the early evolution of Fungi.</title>
        <authorList>
            <person name="Amses K.R."/>
            <person name="Simmons D.R."/>
            <person name="Longcore J.E."/>
            <person name="Mondo S.J."/>
            <person name="Seto K."/>
            <person name="Jeronimo G.H."/>
            <person name="Bonds A.E."/>
            <person name="Quandt C.A."/>
            <person name="Davis W.J."/>
            <person name="Chang Y."/>
            <person name="Federici B.A."/>
            <person name="Kuo A."/>
            <person name="LaButti K."/>
            <person name="Pangilinan J."/>
            <person name="Andreopoulos W."/>
            <person name="Tritt A."/>
            <person name="Riley R."/>
            <person name="Hundley H."/>
            <person name="Johnson J."/>
            <person name="Lipzen A."/>
            <person name="Barry K."/>
            <person name="Lang B.F."/>
            <person name="Cuomo C.A."/>
            <person name="Buchler N.E."/>
            <person name="Grigoriev I.V."/>
            <person name="Spatafora J.W."/>
            <person name="Stajich J.E."/>
            <person name="James T.Y."/>
        </authorList>
    </citation>
    <scope>NUCLEOTIDE SEQUENCE</scope>
    <source>
        <strain evidence="3">AG</strain>
    </source>
</reference>
<reference evidence="3" key="1">
    <citation type="submission" date="2021-06" db="EMBL/GenBank/DDBJ databases">
        <authorList>
            <consortium name="DOE Joint Genome Institute"/>
            <person name="Mondo S.J."/>
            <person name="Amses K.R."/>
            <person name="Simmons D.R."/>
            <person name="Longcore J.E."/>
            <person name="Seto K."/>
            <person name="Alves G.H."/>
            <person name="Bonds A.E."/>
            <person name="Quandt C.A."/>
            <person name="Davis W.J."/>
            <person name="Chang Y."/>
            <person name="Letcher P.M."/>
            <person name="Powell M.J."/>
            <person name="Kuo A."/>
            <person name="Labutti K."/>
            <person name="Pangilinan J."/>
            <person name="Andreopoulos W."/>
            <person name="Tritt A."/>
            <person name="Riley R."/>
            <person name="Hundley H."/>
            <person name="Johnson J."/>
            <person name="Lipzen A."/>
            <person name="Barry K."/>
            <person name="Berbee M.L."/>
            <person name="Buchler N.E."/>
            <person name="Grigoriev I.V."/>
            <person name="Spatafora J.W."/>
            <person name="Stajich J.E."/>
            <person name="James T.Y."/>
        </authorList>
    </citation>
    <scope>NUCLEOTIDE SEQUENCE</scope>
    <source>
        <strain evidence="3">AG</strain>
    </source>
</reference>
<evidence type="ECO:0000259" key="2">
    <source>
        <dbReference type="PROSITE" id="PS50006"/>
    </source>
</evidence>
<dbReference type="SMART" id="SM00240">
    <property type="entry name" value="FHA"/>
    <property type="match status" value="1"/>
</dbReference>
<feature type="compositionally biased region" description="Basic and acidic residues" evidence="1">
    <location>
        <begin position="84"/>
        <end position="94"/>
    </location>
</feature>
<feature type="compositionally biased region" description="Basic residues" evidence="1">
    <location>
        <begin position="48"/>
        <end position="73"/>
    </location>
</feature>
<dbReference type="AlphaFoldDB" id="A0AAD5EI56"/>
<dbReference type="RefSeq" id="XP_051449320.1">
    <property type="nucleotide sequence ID" value="XM_051585336.1"/>
</dbReference>
<dbReference type="InterPro" id="IPR050923">
    <property type="entry name" value="Cell_Proc_Reg/RNA_Proc"/>
</dbReference>
<proteinExistence type="predicted"/>
<keyword evidence="4" id="KW-1185">Reference proteome</keyword>
<feature type="domain" description="FHA" evidence="2">
    <location>
        <begin position="166"/>
        <end position="230"/>
    </location>
</feature>
<dbReference type="InterPro" id="IPR008984">
    <property type="entry name" value="SMAD_FHA_dom_sf"/>
</dbReference>
<comment type="caution">
    <text evidence="3">The sequence shown here is derived from an EMBL/GenBank/DDBJ whole genome shotgun (WGS) entry which is preliminary data.</text>
</comment>
<evidence type="ECO:0000256" key="1">
    <source>
        <dbReference type="SAM" id="MobiDB-lite"/>
    </source>
</evidence>
<evidence type="ECO:0000313" key="3">
    <source>
        <dbReference type="EMBL" id="KAI8584316.1"/>
    </source>
</evidence>
<evidence type="ECO:0000313" key="4">
    <source>
        <dbReference type="Proteomes" id="UP001206595"/>
    </source>
</evidence>
<gene>
    <name evidence="3" type="ORF">K450DRAFT_219288</name>
</gene>